<evidence type="ECO:0000259" key="7">
    <source>
        <dbReference type="SMART" id="SM00382"/>
    </source>
</evidence>
<dbReference type="InterPro" id="IPR041569">
    <property type="entry name" value="AAA_lid_3"/>
</dbReference>
<feature type="region of interest" description="Disordered" evidence="6">
    <location>
        <begin position="281"/>
        <end position="308"/>
    </location>
</feature>
<keyword evidence="3" id="KW-1000">Mitochondrion outer membrane</keyword>
<dbReference type="InterPro" id="IPR003959">
    <property type="entry name" value="ATPase_AAA_core"/>
</dbReference>
<evidence type="ECO:0000256" key="3">
    <source>
        <dbReference type="ARBA" id="ARBA00022787"/>
    </source>
</evidence>
<evidence type="ECO:0000256" key="2">
    <source>
        <dbReference type="ARBA" id="ARBA00022741"/>
    </source>
</evidence>
<feature type="region of interest" description="Disordered" evidence="6">
    <location>
        <begin position="36"/>
        <end position="59"/>
    </location>
</feature>
<dbReference type="GO" id="GO:0005524">
    <property type="term" value="F:ATP binding"/>
    <property type="evidence" value="ECO:0007669"/>
    <property type="project" value="UniProtKB-KW"/>
</dbReference>
<gene>
    <name evidence="8" type="ORF">IWW36_000460</name>
</gene>
<dbReference type="Pfam" id="PF00004">
    <property type="entry name" value="AAA"/>
    <property type="match status" value="1"/>
</dbReference>
<proteinExistence type="predicted"/>
<evidence type="ECO:0000313" key="8">
    <source>
        <dbReference type="EMBL" id="KAJ2852317.1"/>
    </source>
</evidence>
<dbReference type="InterPro" id="IPR003593">
    <property type="entry name" value="AAA+_ATPase"/>
</dbReference>
<protein>
    <recommendedName>
        <fullName evidence="7">AAA+ ATPase domain-containing protein</fullName>
    </recommendedName>
</protein>
<accession>A0A9W8IHI2</accession>
<dbReference type="Gene3D" id="3.40.50.300">
    <property type="entry name" value="P-loop containing nucleotide triphosphate hydrolases"/>
    <property type="match status" value="1"/>
</dbReference>
<dbReference type="Gene3D" id="1.10.8.60">
    <property type="match status" value="1"/>
</dbReference>
<dbReference type="Proteomes" id="UP001139887">
    <property type="component" value="Unassembled WGS sequence"/>
</dbReference>
<dbReference type="PANTHER" id="PTHR45644">
    <property type="entry name" value="AAA ATPASE, PUTATIVE (AFU_ORTHOLOGUE AFUA_2G12920)-RELATED-RELATED"/>
    <property type="match status" value="1"/>
</dbReference>
<dbReference type="PROSITE" id="PS00674">
    <property type="entry name" value="AAA"/>
    <property type="match status" value="1"/>
</dbReference>
<dbReference type="AlphaFoldDB" id="A0A9W8IHI2"/>
<dbReference type="SMART" id="SM00382">
    <property type="entry name" value="AAA"/>
    <property type="match status" value="1"/>
</dbReference>
<dbReference type="InterPro" id="IPR003960">
    <property type="entry name" value="ATPase_AAA_CS"/>
</dbReference>
<keyword evidence="5" id="KW-0496">Mitochondrion</keyword>
<dbReference type="EMBL" id="JANBUW010000004">
    <property type="protein sequence ID" value="KAJ2852317.1"/>
    <property type="molecule type" value="Genomic_DNA"/>
</dbReference>
<keyword evidence="4" id="KW-0067">ATP-binding</keyword>
<dbReference type="Pfam" id="PF17862">
    <property type="entry name" value="AAA_lid_3"/>
    <property type="match status" value="1"/>
</dbReference>
<keyword evidence="3" id="KW-0472">Membrane</keyword>
<evidence type="ECO:0000313" key="9">
    <source>
        <dbReference type="Proteomes" id="UP001139887"/>
    </source>
</evidence>
<keyword evidence="2" id="KW-0547">Nucleotide-binding</keyword>
<comment type="caution">
    <text evidence="8">The sequence shown here is derived from an EMBL/GenBank/DDBJ whole genome shotgun (WGS) entry which is preliminary data.</text>
</comment>
<feature type="domain" description="AAA+ ATPase" evidence="7">
    <location>
        <begin position="826"/>
        <end position="967"/>
    </location>
</feature>
<evidence type="ECO:0000256" key="4">
    <source>
        <dbReference type="ARBA" id="ARBA00022840"/>
    </source>
</evidence>
<evidence type="ECO:0000256" key="5">
    <source>
        <dbReference type="ARBA" id="ARBA00023128"/>
    </source>
</evidence>
<keyword evidence="9" id="KW-1185">Reference proteome</keyword>
<dbReference type="GO" id="GO:0005741">
    <property type="term" value="C:mitochondrial outer membrane"/>
    <property type="evidence" value="ECO:0007669"/>
    <property type="project" value="UniProtKB-SubCell"/>
</dbReference>
<dbReference type="OrthoDB" id="39734at2759"/>
<name>A0A9W8IHI2_9FUNG</name>
<dbReference type="PANTHER" id="PTHR45644:SF56">
    <property type="entry name" value="AAA ATPASE, PUTATIVE (AFU_ORTHOLOGUE AFUA_2G12920)-RELATED"/>
    <property type="match status" value="1"/>
</dbReference>
<evidence type="ECO:0000256" key="6">
    <source>
        <dbReference type="SAM" id="MobiDB-lite"/>
    </source>
</evidence>
<reference evidence="8" key="1">
    <citation type="submission" date="2022-07" db="EMBL/GenBank/DDBJ databases">
        <title>Phylogenomic reconstructions and comparative analyses of Kickxellomycotina fungi.</title>
        <authorList>
            <person name="Reynolds N.K."/>
            <person name="Stajich J.E."/>
            <person name="Barry K."/>
            <person name="Grigoriev I.V."/>
            <person name="Crous P."/>
            <person name="Smith M.E."/>
        </authorList>
    </citation>
    <scope>NUCLEOTIDE SEQUENCE</scope>
    <source>
        <strain evidence="8">NRRL 1566</strain>
    </source>
</reference>
<dbReference type="InterPro" id="IPR027417">
    <property type="entry name" value="P-loop_NTPase"/>
</dbReference>
<organism evidence="8 9">
    <name type="scientific">Coemansia brasiliensis</name>
    <dbReference type="NCBI Taxonomy" id="2650707"/>
    <lineage>
        <taxon>Eukaryota</taxon>
        <taxon>Fungi</taxon>
        <taxon>Fungi incertae sedis</taxon>
        <taxon>Zoopagomycota</taxon>
        <taxon>Kickxellomycotina</taxon>
        <taxon>Kickxellomycetes</taxon>
        <taxon>Kickxellales</taxon>
        <taxon>Kickxellaceae</taxon>
        <taxon>Coemansia</taxon>
    </lineage>
</organism>
<sequence>MLRIAAKTLAKRNSIYSGQLLAKINYLRPFSSTRFIRDDASDDPKNNCNGKDRSETNDVRKAREIQNEAARKEAVERVLKEKDMGGYRSSARKAIHLSPAFTEQLYALPMAAKPIPAKADSSCKQPADGNSLLDAMFEDAVKSDISNSLLSGLVQRSHILLYAEDAWSEGYSLPLLQKAAQETGTQVVAVDIPDWAVMTSHIDPLFEDLTIVSHPYQPPPDLESGGRGEGMSFFAGINRKRADEDEPLDSEEIEDDADAEEEAISRADSALNGLRARLEKEAGMSSDRLSPGDDEASDPALSPEMMSNPLSTTATEQLDRVLQGFVATPYAENGIERPRVIAIKHLGDLLNTRIGYTLFSRLVAAAARHNQQASTPPVVLVGLLHPSVFHPDVPPPGIPPFDVNPGTPVALMPRNERQAGGNPAVINIVTDPRDKNRPSIGSLMAQLTSASRSSRVADIPPLTIPNSGSLEELPLFARIGIPPANAAVQRTACDMRAPVHGSDTIIGSLRQSLVARQCLERNASVIRNICLLYRIPGFVLSSKEAQAYVATYGDMSNPQLESNGRLESKRQLLHEGDAMKLLPGRGGWILDQRAILLMLHNLPDDIARRYFLSETFLHRWILLAQVLAVKGRISAEDIRNNPSVLQQTSCSALIGSQHLRAAWIKMLKSLVALRQGMQVQALPQPDDSGLFALHRCLDFADAGVGRRIDDGLDVSPLDSSDKQPRWADTTRQLEQAQALRADNDNVAEDDERAPIPSPRQRIRAVSAELTPYEKRLMGTVIDPQSMATGFNHVCVKEETVTTLQEIITLPILRPEYFSRGVLQRHGVSGILLFGPPGTGKTMLAKAVARESGSVVLNIRGSDIYDKYFGEGEKLVDAVFSLARKLAPCVIFIDEVDALFSARSSGETNRHRRDIMNQIMSEWDGIASLRRRASSPQVMVMAATNRPFDLDDAILRRLPRRILVDLPTEADRVNILKIHLRGEDLDPDVDLNALAKRTQGFSGSDLKNVCVAAAQAALRERVRAEVATLPENSRANAPLIEQLKRVPRTSASAVQVAGRHFDAALKKVAPSSSDQMESLTELRKWDKIYGDGAQERNRKMSIGFANAAT</sequence>
<feature type="region of interest" description="Disordered" evidence="6">
    <location>
        <begin position="239"/>
        <end position="261"/>
    </location>
</feature>
<evidence type="ECO:0000256" key="1">
    <source>
        <dbReference type="ARBA" id="ARBA00004572"/>
    </source>
</evidence>
<dbReference type="InterPro" id="IPR051701">
    <property type="entry name" value="Mito_OM_Translocase_MSP1"/>
</dbReference>
<feature type="compositionally biased region" description="Acidic residues" evidence="6">
    <location>
        <begin position="244"/>
        <end position="261"/>
    </location>
</feature>
<dbReference type="GO" id="GO:0016887">
    <property type="term" value="F:ATP hydrolysis activity"/>
    <property type="evidence" value="ECO:0007669"/>
    <property type="project" value="InterPro"/>
</dbReference>
<dbReference type="SUPFAM" id="SSF52540">
    <property type="entry name" value="P-loop containing nucleoside triphosphate hydrolases"/>
    <property type="match status" value="1"/>
</dbReference>
<comment type="subcellular location">
    <subcellularLocation>
        <location evidence="1">Mitochondrion outer membrane</location>
        <topology evidence="1">Single-pass membrane protein</topology>
    </subcellularLocation>
</comment>